<protein>
    <recommendedName>
        <fullName evidence="4">Propionyl-coenzyme A carboxylase alpha polypeptide</fullName>
    </recommendedName>
</protein>
<organism evidence="2 3">
    <name type="scientific">Rhizobium leguminosarum bv. viciae</name>
    <dbReference type="NCBI Taxonomy" id="387"/>
    <lineage>
        <taxon>Bacteria</taxon>
        <taxon>Pseudomonadati</taxon>
        <taxon>Pseudomonadota</taxon>
        <taxon>Alphaproteobacteria</taxon>
        <taxon>Hyphomicrobiales</taxon>
        <taxon>Rhizobiaceae</taxon>
        <taxon>Rhizobium/Agrobacterium group</taxon>
        <taxon>Rhizobium</taxon>
    </lineage>
</organism>
<name>A0A8G2MQH2_RHILV</name>
<accession>A0A8G2MQH2</accession>
<dbReference type="Proteomes" id="UP000291866">
    <property type="component" value="Unassembled WGS sequence"/>
</dbReference>
<dbReference type="AlphaFoldDB" id="A0A8G2MQH2"/>
<evidence type="ECO:0000256" key="1">
    <source>
        <dbReference type="SAM" id="MobiDB-lite"/>
    </source>
</evidence>
<evidence type="ECO:0000313" key="3">
    <source>
        <dbReference type="Proteomes" id="UP000291866"/>
    </source>
</evidence>
<proteinExistence type="predicted"/>
<evidence type="ECO:0008006" key="4">
    <source>
        <dbReference type="Google" id="ProtNLM"/>
    </source>
</evidence>
<dbReference type="EMBL" id="SJLU01000007">
    <property type="protein sequence ID" value="TBX93333.1"/>
    <property type="molecule type" value="Genomic_DNA"/>
</dbReference>
<gene>
    <name evidence="2" type="ORF">E0H31_16320</name>
</gene>
<sequence>MDRGRQGAWSERYPPLSCRTSPLQGGRLARRYALRLATLPLHHQSPALHDDFSVPGSRRLIPISPLLGEMSGRTEGGDAPANPSVSHP</sequence>
<feature type="region of interest" description="Disordered" evidence="1">
    <location>
        <begin position="63"/>
        <end position="88"/>
    </location>
</feature>
<reference evidence="2 3" key="1">
    <citation type="submission" date="2019-02" db="EMBL/GenBank/DDBJ databases">
        <title>The competitiveness to form nodules shapes the capacities of Rhizobium leguminosarum sv viciae communities to promote symbiosis with specific hosts.</title>
        <authorList>
            <person name="Boivin S."/>
            <person name="Lepetit M."/>
        </authorList>
    </citation>
    <scope>NUCLEOTIDE SEQUENCE [LARGE SCALE GENOMIC DNA]</scope>
    <source>
        <strain evidence="2 3">SPF4F3</strain>
    </source>
</reference>
<comment type="caution">
    <text evidence="2">The sequence shown here is derived from an EMBL/GenBank/DDBJ whole genome shotgun (WGS) entry which is preliminary data.</text>
</comment>
<evidence type="ECO:0000313" key="2">
    <source>
        <dbReference type="EMBL" id="TBX93333.1"/>
    </source>
</evidence>